<protein>
    <recommendedName>
        <fullName evidence="3">Vacuolar protein sorting-associated protein 62</fullName>
    </recommendedName>
</protein>
<dbReference type="EMBL" id="JAJAGQ010000014">
    <property type="protein sequence ID" value="KAJ8544121.1"/>
    <property type="molecule type" value="Genomic_DNA"/>
</dbReference>
<gene>
    <name evidence="1" type="ORF">K7X08_028632</name>
</gene>
<comment type="caution">
    <text evidence="1">The sequence shown here is derived from an EMBL/GenBank/DDBJ whole genome shotgun (WGS) entry which is preliminary data.</text>
</comment>
<name>A0A9Q1LWU9_9SOLA</name>
<evidence type="ECO:0008006" key="3">
    <source>
        <dbReference type="Google" id="ProtNLM"/>
    </source>
</evidence>
<keyword evidence="2" id="KW-1185">Reference proteome</keyword>
<proteinExistence type="predicted"/>
<dbReference type="PANTHER" id="PTHR48173:SF4">
    <property type="entry name" value="VACUOLAR PROTEIN SORTING-ASSOCIATED PROTEIN 62"/>
    <property type="match status" value="1"/>
</dbReference>
<evidence type="ECO:0000313" key="1">
    <source>
        <dbReference type="EMBL" id="KAJ8544121.1"/>
    </source>
</evidence>
<dbReference type="OrthoDB" id="188042at2759"/>
<dbReference type="Proteomes" id="UP001152561">
    <property type="component" value="Unassembled WGS sequence"/>
</dbReference>
<organism evidence="1 2">
    <name type="scientific">Anisodus acutangulus</name>
    <dbReference type="NCBI Taxonomy" id="402998"/>
    <lineage>
        <taxon>Eukaryota</taxon>
        <taxon>Viridiplantae</taxon>
        <taxon>Streptophyta</taxon>
        <taxon>Embryophyta</taxon>
        <taxon>Tracheophyta</taxon>
        <taxon>Spermatophyta</taxon>
        <taxon>Magnoliopsida</taxon>
        <taxon>eudicotyledons</taxon>
        <taxon>Gunneridae</taxon>
        <taxon>Pentapetalae</taxon>
        <taxon>asterids</taxon>
        <taxon>lamiids</taxon>
        <taxon>Solanales</taxon>
        <taxon>Solanaceae</taxon>
        <taxon>Solanoideae</taxon>
        <taxon>Hyoscyameae</taxon>
        <taxon>Anisodus</taxon>
    </lineage>
</organism>
<accession>A0A9Q1LWU9</accession>
<evidence type="ECO:0000313" key="2">
    <source>
        <dbReference type="Proteomes" id="UP001152561"/>
    </source>
</evidence>
<dbReference type="InterPro" id="IPR009291">
    <property type="entry name" value="Vps62"/>
</dbReference>
<sequence>MECWCWNNISDYYPEVEPQKFSLPLPLPNWPQGKGFATGRICLGEIEVVQITKFKKIWGCSPSFGKSNCVSFYKPDEIPKGYYILGHYCQPDGEKHLTGYVLAAKDLTVNQKDTVRDSTSKLPALQKPLNYTLIWSSDSEYNGSGYIWMPNAPVGYKSMGFLASVEPNEPDPDEVRCVRADLTQNCEACEMMFSSDSLFPKNQFQVWKTRPCKRGMLCKGVSVGAFFCSTTSFSSGDELDIACLKNLNSSLHAMPNLEQIHALIKHYGPTVYLHPDETYLPSSVAWFFMNGALLYKDGKNNGTAINSKGSNLPAGGTNDGEYWLDLPNKDDANRTNVKCGNIESAELYVHVKPALGETFTDIAMWIFCPFNGPATVKVGLLSFSLNKVGEHVGDWEHYTLRVSNFSGELWSVYFSEHSGGEWVDACNLEFIEGNKSIVYASRNGHASFPHPGCYVQGSSKLGVGLRNDCARSKYYVDSSSKYQIVAAEYLGEGVVAEPPWLQYMREWGPTIIYDGRSEVEKIIKHLPFFMRFSVESFIELFPTELYGEAGPTGPKEKDNWLGDERW</sequence>
<reference evidence="2" key="1">
    <citation type="journal article" date="2023" name="Proc. Natl. Acad. Sci. U.S.A.">
        <title>Genomic and structural basis for evolution of tropane alkaloid biosynthesis.</title>
        <authorList>
            <person name="Wanga Y.-J."/>
            <person name="Taina T."/>
            <person name="Yua J.-Y."/>
            <person name="Lia J."/>
            <person name="Xua B."/>
            <person name="Chenc J."/>
            <person name="D'Auriad J.C."/>
            <person name="Huanga J.-P."/>
            <person name="Huanga S.-X."/>
        </authorList>
    </citation>
    <scope>NUCLEOTIDE SEQUENCE [LARGE SCALE GENOMIC DNA]</scope>
    <source>
        <strain evidence="2">cv. KIB-2019</strain>
    </source>
</reference>
<dbReference type="PANTHER" id="PTHR48173">
    <property type="entry name" value="GNK2-HOMOLOGOUS DOMAIN-CONTAINING PROTEIN"/>
    <property type="match status" value="1"/>
</dbReference>
<dbReference type="AlphaFoldDB" id="A0A9Q1LWU9"/>
<dbReference type="Pfam" id="PF06101">
    <property type="entry name" value="Vps62"/>
    <property type="match status" value="1"/>
</dbReference>